<dbReference type="SUPFAM" id="SSF46689">
    <property type="entry name" value="Homeodomain-like"/>
    <property type="match status" value="1"/>
</dbReference>
<dbReference type="InterPro" id="IPR009057">
    <property type="entry name" value="Homeodomain-like_sf"/>
</dbReference>
<feature type="domain" description="HTH tetR-type" evidence="6">
    <location>
        <begin position="22"/>
        <end position="82"/>
    </location>
</feature>
<proteinExistence type="predicted"/>
<dbReference type="PANTHER" id="PTHR30055:SF234">
    <property type="entry name" value="HTH-TYPE TRANSCRIPTIONAL REGULATOR BETI"/>
    <property type="match status" value="1"/>
</dbReference>
<reference evidence="7 8" key="1">
    <citation type="journal article" date="2017" name="ISME J.">
        <title>Energy and carbon metabolisms in a deep terrestrial subsurface fluid microbial community.</title>
        <authorList>
            <person name="Momper L."/>
            <person name="Jungbluth S.P."/>
            <person name="Lee M.D."/>
            <person name="Amend J.P."/>
        </authorList>
    </citation>
    <scope>NUCLEOTIDE SEQUENCE [LARGE SCALE GENOMIC DNA]</scope>
    <source>
        <strain evidence="7">SURF_5</strain>
    </source>
</reference>
<feature type="region of interest" description="Disordered" evidence="5">
    <location>
        <begin position="1"/>
        <end position="22"/>
    </location>
</feature>
<dbReference type="PROSITE" id="PS50977">
    <property type="entry name" value="HTH_TETR_2"/>
    <property type="match status" value="1"/>
</dbReference>
<keyword evidence="1" id="KW-0805">Transcription regulation</keyword>
<evidence type="ECO:0000256" key="4">
    <source>
        <dbReference type="PROSITE-ProRule" id="PRU00335"/>
    </source>
</evidence>
<dbReference type="InterPro" id="IPR050109">
    <property type="entry name" value="HTH-type_TetR-like_transc_reg"/>
</dbReference>
<evidence type="ECO:0000256" key="5">
    <source>
        <dbReference type="SAM" id="MobiDB-lite"/>
    </source>
</evidence>
<dbReference type="GO" id="GO:0003700">
    <property type="term" value="F:DNA-binding transcription factor activity"/>
    <property type="evidence" value="ECO:0007669"/>
    <property type="project" value="TreeGrafter"/>
</dbReference>
<dbReference type="Gene3D" id="1.10.10.60">
    <property type="entry name" value="Homeodomain-like"/>
    <property type="match status" value="1"/>
</dbReference>
<dbReference type="PRINTS" id="PR00455">
    <property type="entry name" value="HTHTETR"/>
</dbReference>
<protein>
    <submittedName>
        <fullName evidence="7">TetR/AcrR family transcriptional regulator</fullName>
    </submittedName>
</protein>
<evidence type="ECO:0000259" key="6">
    <source>
        <dbReference type="PROSITE" id="PS50977"/>
    </source>
</evidence>
<dbReference type="GO" id="GO:0000976">
    <property type="term" value="F:transcription cis-regulatory region binding"/>
    <property type="evidence" value="ECO:0007669"/>
    <property type="project" value="TreeGrafter"/>
</dbReference>
<evidence type="ECO:0000256" key="2">
    <source>
        <dbReference type="ARBA" id="ARBA00023125"/>
    </source>
</evidence>
<organism evidence="7 8">
    <name type="scientific">Abyssobacteria bacterium (strain SURF_5)</name>
    <dbReference type="NCBI Taxonomy" id="2093360"/>
    <lineage>
        <taxon>Bacteria</taxon>
        <taxon>Pseudomonadati</taxon>
        <taxon>Candidatus Hydrogenedentota</taxon>
        <taxon>Candidatus Abyssobacteria</taxon>
    </lineage>
</organism>
<dbReference type="Proteomes" id="UP000265882">
    <property type="component" value="Unassembled WGS sequence"/>
</dbReference>
<dbReference type="InterPro" id="IPR001647">
    <property type="entry name" value="HTH_TetR"/>
</dbReference>
<dbReference type="AlphaFoldDB" id="A0A3A4N771"/>
<sequence length="212" mass="24437">MANIGRREIRAAHGKKTTPRAAARREQILKAATHVFARENYHGATTAKIAAAAGITEPVIYTYFANKRDLFLEVLRKSRADIFTWNEEVLREHDDPIQRYKVYTDKYKHYVTKVNRDSAMMWAVAASVNDPEIKAEIRESDEEVLNQLTNDIRRTMEEGKITSRHAPQVLARIIHGVNSHLAWLILVGETHTQDWIYEGFKILIEDLVKKEV</sequence>
<dbReference type="PANTHER" id="PTHR30055">
    <property type="entry name" value="HTH-TYPE TRANSCRIPTIONAL REGULATOR RUTR"/>
    <property type="match status" value="1"/>
</dbReference>
<feature type="compositionally biased region" description="Basic and acidic residues" evidence="5">
    <location>
        <begin position="1"/>
        <end position="11"/>
    </location>
</feature>
<accession>A0A3A4N771</accession>
<dbReference type="InterPro" id="IPR036271">
    <property type="entry name" value="Tet_transcr_reg_TetR-rel_C_sf"/>
</dbReference>
<name>A0A3A4N771_ABYX5</name>
<evidence type="ECO:0000256" key="3">
    <source>
        <dbReference type="ARBA" id="ARBA00023163"/>
    </source>
</evidence>
<dbReference type="SUPFAM" id="SSF48498">
    <property type="entry name" value="Tetracyclin repressor-like, C-terminal domain"/>
    <property type="match status" value="1"/>
</dbReference>
<keyword evidence="2 4" id="KW-0238">DNA-binding</keyword>
<evidence type="ECO:0000313" key="8">
    <source>
        <dbReference type="Proteomes" id="UP000265882"/>
    </source>
</evidence>
<evidence type="ECO:0000256" key="1">
    <source>
        <dbReference type="ARBA" id="ARBA00023015"/>
    </source>
</evidence>
<dbReference type="EMBL" id="QZKU01000134">
    <property type="protein sequence ID" value="RJP15579.1"/>
    <property type="molecule type" value="Genomic_DNA"/>
</dbReference>
<feature type="DNA-binding region" description="H-T-H motif" evidence="4">
    <location>
        <begin position="45"/>
        <end position="64"/>
    </location>
</feature>
<evidence type="ECO:0000313" key="7">
    <source>
        <dbReference type="EMBL" id="RJP15579.1"/>
    </source>
</evidence>
<gene>
    <name evidence="7" type="ORF">C4520_20170</name>
</gene>
<dbReference type="Pfam" id="PF00440">
    <property type="entry name" value="TetR_N"/>
    <property type="match status" value="1"/>
</dbReference>
<keyword evidence="3" id="KW-0804">Transcription</keyword>
<dbReference type="Gene3D" id="1.10.357.10">
    <property type="entry name" value="Tetracycline Repressor, domain 2"/>
    <property type="match status" value="1"/>
</dbReference>
<comment type="caution">
    <text evidence="7">The sequence shown here is derived from an EMBL/GenBank/DDBJ whole genome shotgun (WGS) entry which is preliminary data.</text>
</comment>